<evidence type="ECO:0000313" key="3">
    <source>
        <dbReference type="Proteomes" id="UP001179363"/>
    </source>
</evidence>
<dbReference type="EMBL" id="JAKGTH010000008">
    <property type="protein sequence ID" value="MCF4101454.1"/>
    <property type="molecule type" value="Genomic_DNA"/>
</dbReference>
<dbReference type="SUPFAM" id="SSF48452">
    <property type="entry name" value="TPR-like"/>
    <property type="match status" value="1"/>
</dbReference>
<sequence>MKKLFFLMCTLFLSGSTFAQIEAPQPSPFARMEQKVGLTDITLEYSRPSMKGREIFGNLVPYGKVWRTGANANTTITFSDDVEIDGEVLKKGTYGIYTIPNKESWDVMFYSNATNWGNPETWDESMVALKATAEVIELPFEVQTFTIFFDDLQSDSAIMSFVWGNVEAHLKIEVPTEAKTMSSIKKVMNGPGANDYFAAASYYHESGKDLKQALEWIKKATSMQPEAYWMLRRKSLIEAELGMKKEAIATAKNSLAAAEKAMNADYVKMNKDSLKEWGAL</sequence>
<accession>A0ABS9EH28</accession>
<dbReference type="InterPro" id="IPR011990">
    <property type="entry name" value="TPR-like_helical_dom_sf"/>
</dbReference>
<protein>
    <submittedName>
        <fullName evidence="2">DUF2911 domain-containing protein</fullName>
    </submittedName>
</protein>
<evidence type="ECO:0000256" key="1">
    <source>
        <dbReference type="SAM" id="SignalP"/>
    </source>
</evidence>
<dbReference type="InterPro" id="IPR021314">
    <property type="entry name" value="DUF2911"/>
</dbReference>
<dbReference type="Proteomes" id="UP001179363">
    <property type="component" value="Unassembled WGS sequence"/>
</dbReference>
<keyword evidence="1" id="KW-0732">Signal</keyword>
<name>A0ABS9EH28_9FLAO</name>
<comment type="caution">
    <text evidence="2">The sequence shown here is derived from an EMBL/GenBank/DDBJ whole genome shotgun (WGS) entry which is preliminary data.</text>
</comment>
<dbReference type="Pfam" id="PF11138">
    <property type="entry name" value="DUF2911"/>
    <property type="match status" value="1"/>
</dbReference>
<dbReference type="RefSeq" id="WP_236133608.1">
    <property type="nucleotide sequence ID" value="NZ_JAKGTH010000008.1"/>
</dbReference>
<organism evidence="2 3">
    <name type="scientific">Gillisia lutea</name>
    <dbReference type="NCBI Taxonomy" id="2909668"/>
    <lineage>
        <taxon>Bacteria</taxon>
        <taxon>Pseudomonadati</taxon>
        <taxon>Bacteroidota</taxon>
        <taxon>Flavobacteriia</taxon>
        <taxon>Flavobacteriales</taxon>
        <taxon>Flavobacteriaceae</taxon>
        <taxon>Gillisia</taxon>
    </lineage>
</organism>
<gene>
    <name evidence="2" type="ORF">L1I30_07245</name>
</gene>
<reference evidence="2" key="1">
    <citation type="submission" date="2022-01" db="EMBL/GenBank/DDBJ databases">
        <title>Gillisia lutea sp. nov., isolated from marine plastic residues from the Malvarosa beach (Valencia, Spain).</title>
        <authorList>
            <person name="Vidal-Verdu A."/>
            <person name="Molina-Menor E."/>
            <person name="Satari L."/>
            <person name="Pascual J."/>
            <person name="Pereto J."/>
            <person name="Porcar M."/>
        </authorList>
    </citation>
    <scope>NUCLEOTIDE SEQUENCE</scope>
    <source>
        <strain evidence="2">M10.2A</strain>
    </source>
</reference>
<feature type="signal peptide" evidence="1">
    <location>
        <begin position="1"/>
        <end position="19"/>
    </location>
</feature>
<proteinExistence type="predicted"/>
<evidence type="ECO:0000313" key="2">
    <source>
        <dbReference type="EMBL" id="MCF4101454.1"/>
    </source>
</evidence>
<feature type="chain" id="PRO_5046701835" evidence="1">
    <location>
        <begin position="20"/>
        <end position="280"/>
    </location>
</feature>
<keyword evidence="3" id="KW-1185">Reference proteome</keyword>